<proteinExistence type="predicted"/>
<feature type="transmembrane region" description="Helical" evidence="1">
    <location>
        <begin position="130"/>
        <end position="150"/>
    </location>
</feature>
<feature type="transmembrane region" description="Helical" evidence="1">
    <location>
        <begin position="108"/>
        <end position="124"/>
    </location>
</feature>
<keyword evidence="1" id="KW-0812">Transmembrane</keyword>
<evidence type="ECO:0000313" key="2">
    <source>
        <dbReference type="EMBL" id="KAE9636110.1"/>
    </source>
</evidence>
<accession>A0A7C8HHK0</accession>
<organism evidence="2 3">
    <name type="scientific">Defluviitalea raffinosedens</name>
    <dbReference type="NCBI Taxonomy" id="1450156"/>
    <lineage>
        <taxon>Bacteria</taxon>
        <taxon>Bacillati</taxon>
        <taxon>Bacillota</taxon>
        <taxon>Clostridia</taxon>
        <taxon>Lachnospirales</taxon>
        <taxon>Defluviitaleaceae</taxon>
        <taxon>Defluviitalea</taxon>
    </lineage>
</organism>
<dbReference type="EMBL" id="WSLF01000002">
    <property type="protein sequence ID" value="KAE9636110.1"/>
    <property type="molecule type" value="Genomic_DNA"/>
</dbReference>
<dbReference type="Proteomes" id="UP000483018">
    <property type="component" value="Unassembled WGS sequence"/>
</dbReference>
<dbReference type="RefSeq" id="WP_158739364.1">
    <property type="nucleotide sequence ID" value="NZ_JAFBEP010000003.1"/>
</dbReference>
<evidence type="ECO:0000256" key="1">
    <source>
        <dbReference type="SAM" id="Phobius"/>
    </source>
</evidence>
<evidence type="ECO:0000313" key="3">
    <source>
        <dbReference type="Proteomes" id="UP000483018"/>
    </source>
</evidence>
<reference evidence="2 3" key="1">
    <citation type="submission" date="2019-12" db="EMBL/GenBank/DDBJ databases">
        <title>Defluviitalea raffinosedens, isolated from a biogas fermenter, genome sequencing and characterization.</title>
        <authorList>
            <person name="Rettenmaier R."/>
            <person name="Schneider M."/>
            <person name="Neuhaus K."/>
            <person name="Liebl W."/>
            <person name="Zverlov V."/>
        </authorList>
    </citation>
    <scope>NUCLEOTIDE SEQUENCE [LARGE SCALE GENOMIC DNA]</scope>
    <source>
        <strain evidence="2 3">249c-K6</strain>
    </source>
</reference>
<protein>
    <submittedName>
        <fullName evidence="2">Uncharacterized protein</fullName>
    </submittedName>
</protein>
<feature type="transmembrane region" description="Helical" evidence="1">
    <location>
        <begin position="12"/>
        <end position="37"/>
    </location>
</feature>
<sequence length="235" mass="27593">MKFSNYEQITWILQTAVVIFFGIGLLSLLFLGIRIRYFQKALKKWMKENRRLSKDPVLDHIIKTCKFYNEKGQGEINTEAVIKANYYKQKIFFIPIYYWEQFISKSEILSLFLGLLGTFILVNGQMDNAFYPLILSTGAFIILVLLETLFSLQERKRILFAQLEEYLDNSYIPGLHKIPLASEILKEEKTEPLYMHDPLSDQKGTKDSAGNELNDKEIEWIIRQFSREEKKSINL</sequence>
<comment type="caution">
    <text evidence="2">The sequence shown here is derived from an EMBL/GenBank/DDBJ whole genome shotgun (WGS) entry which is preliminary data.</text>
</comment>
<keyword evidence="1" id="KW-1133">Transmembrane helix</keyword>
<dbReference type="OrthoDB" id="9838806at2"/>
<keyword evidence="1" id="KW-0472">Membrane</keyword>
<name>A0A7C8HHK0_9FIRM</name>
<gene>
    <name evidence="2" type="ORF">GND95_03000</name>
</gene>
<dbReference type="AlphaFoldDB" id="A0A7C8HHK0"/>
<keyword evidence="3" id="KW-1185">Reference proteome</keyword>